<accession>A0A8H9M8Y3</accession>
<name>A0A8H9M8Y3_9BURK</name>
<dbReference type="Gene3D" id="1.10.10.10">
    <property type="entry name" value="Winged helix-like DNA-binding domain superfamily/Winged helix DNA-binding domain"/>
    <property type="match status" value="1"/>
</dbReference>
<evidence type="ECO:0000259" key="6">
    <source>
        <dbReference type="PROSITE" id="PS50110"/>
    </source>
</evidence>
<dbReference type="SMART" id="SM00862">
    <property type="entry name" value="Trans_reg_C"/>
    <property type="match status" value="1"/>
</dbReference>
<keyword evidence="2 5" id="KW-0238">DNA-binding</keyword>
<feature type="modified residue" description="4-aspartylphosphate" evidence="4">
    <location>
        <position position="61"/>
    </location>
</feature>
<dbReference type="InterPro" id="IPR001867">
    <property type="entry name" value="OmpR/PhoB-type_DNA-bd"/>
</dbReference>
<dbReference type="RefSeq" id="WP_229841234.1">
    <property type="nucleotide sequence ID" value="NZ_BMZN01000003.1"/>
</dbReference>
<dbReference type="PROSITE" id="PS50110">
    <property type="entry name" value="RESPONSE_REGULATORY"/>
    <property type="match status" value="1"/>
</dbReference>
<dbReference type="InterPro" id="IPR039420">
    <property type="entry name" value="WalR-like"/>
</dbReference>
<dbReference type="PROSITE" id="PS51755">
    <property type="entry name" value="OMPR_PHOB"/>
    <property type="match status" value="1"/>
</dbReference>
<feature type="DNA-binding region" description="OmpR/PhoB-type" evidence="5">
    <location>
        <begin position="136"/>
        <end position="234"/>
    </location>
</feature>
<keyword evidence="9" id="KW-1185">Reference proteome</keyword>
<evidence type="ECO:0000259" key="7">
    <source>
        <dbReference type="PROSITE" id="PS51755"/>
    </source>
</evidence>
<evidence type="ECO:0000256" key="2">
    <source>
        <dbReference type="ARBA" id="ARBA00023125"/>
    </source>
</evidence>
<sequence>MSPVSDRSLMKNILIIEDHRPLLSLLASHLQGQGYSIRTATTGRIGLALLQEHSFDALILDLGLPDMDGMEILAQLHHPDRSQRLPCLILSARDAVHNRIQGLRGGADDYLLKPFDLVELEARLSAILRRAAPHRYQQLLIGNLRFEPEVRQAWVNDRALMLPRRESVLLQELMQASPRLLIKDYLLEQLYKSQTDISLNAIEALISKLRRKLREHDALVCIDTVRGVGYRLRAL</sequence>
<evidence type="ECO:0000313" key="8">
    <source>
        <dbReference type="EMBL" id="GHC49626.1"/>
    </source>
</evidence>
<dbReference type="GO" id="GO:0006355">
    <property type="term" value="P:regulation of DNA-templated transcription"/>
    <property type="evidence" value="ECO:0007669"/>
    <property type="project" value="InterPro"/>
</dbReference>
<dbReference type="GO" id="GO:0000976">
    <property type="term" value="F:transcription cis-regulatory region binding"/>
    <property type="evidence" value="ECO:0007669"/>
    <property type="project" value="TreeGrafter"/>
</dbReference>
<keyword evidence="3" id="KW-0804">Transcription</keyword>
<organism evidence="8 9">
    <name type="scientific">Alcaligenes pakistanensis</name>
    <dbReference type="NCBI Taxonomy" id="1482717"/>
    <lineage>
        <taxon>Bacteria</taxon>
        <taxon>Pseudomonadati</taxon>
        <taxon>Pseudomonadota</taxon>
        <taxon>Betaproteobacteria</taxon>
        <taxon>Burkholderiales</taxon>
        <taxon>Alcaligenaceae</taxon>
        <taxon>Alcaligenes</taxon>
    </lineage>
</organism>
<dbReference type="InterPro" id="IPR001789">
    <property type="entry name" value="Sig_transdc_resp-reg_receiver"/>
</dbReference>
<dbReference type="GO" id="GO:0032993">
    <property type="term" value="C:protein-DNA complex"/>
    <property type="evidence" value="ECO:0007669"/>
    <property type="project" value="TreeGrafter"/>
</dbReference>
<dbReference type="PANTHER" id="PTHR48111:SF67">
    <property type="entry name" value="TRANSCRIPTIONAL REGULATORY PROTEIN TCTD"/>
    <property type="match status" value="1"/>
</dbReference>
<dbReference type="GO" id="GO:0005829">
    <property type="term" value="C:cytosol"/>
    <property type="evidence" value="ECO:0007669"/>
    <property type="project" value="TreeGrafter"/>
</dbReference>
<dbReference type="Proteomes" id="UP000608923">
    <property type="component" value="Unassembled WGS sequence"/>
</dbReference>
<dbReference type="Pfam" id="PF00072">
    <property type="entry name" value="Response_reg"/>
    <property type="match status" value="1"/>
</dbReference>
<evidence type="ECO:0000313" key="9">
    <source>
        <dbReference type="Proteomes" id="UP000608923"/>
    </source>
</evidence>
<dbReference type="GO" id="GO:0000156">
    <property type="term" value="F:phosphorelay response regulator activity"/>
    <property type="evidence" value="ECO:0007669"/>
    <property type="project" value="TreeGrafter"/>
</dbReference>
<dbReference type="SUPFAM" id="SSF52172">
    <property type="entry name" value="CheY-like"/>
    <property type="match status" value="1"/>
</dbReference>
<dbReference type="InterPro" id="IPR036388">
    <property type="entry name" value="WH-like_DNA-bd_sf"/>
</dbReference>
<reference evidence="9" key="1">
    <citation type="journal article" date="2019" name="Int. J. Syst. Evol. Microbiol.">
        <title>The Global Catalogue of Microorganisms (GCM) 10K type strain sequencing project: providing services to taxonomists for standard genome sequencing and annotation.</title>
        <authorList>
            <consortium name="The Broad Institute Genomics Platform"/>
            <consortium name="The Broad Institute Genome Sequencing Center for Infectious Disease"/>
            <person name="Wu L."/>
            <person name="Ma J."/>
        </authorList>
    </citation>
    <scope>NUCLEOTIDE SEQUENCE [LARGE SCALE GENOMIC DNA]</scope>
    <source>
        <strain evidence="9">KCTC 42083</strain>
    </source>
</reference>
<feature type="domain" description="OmpR/PhoB-type" evidence="7">
    <location>
        <begin position="136"/>
        <end position="234"/>
    </location>
</feature>
<proteinExistence type="predicted"/>
<dbReference type="SMART" id="SM00448">
    <property type="entry name" value="REC"/>
    <property type="match status" value="1"/>
</dbReference>
<dbReference type="Pfam" id="PF00486">
    <property type="entry name" value="Trans_reg_C"/>
    <property type="match status" value="1"/>
</dbReference>
<dbReference type="InterPro" id="IPR011006">
    <property type="entry name" value="CheY-like_superfamily"/>
</dbReference>
<keyword evidence="4" id="KW-0597">Phosphoprotein</keyword>
<dbReference type="Gene3D" id="6.10.250.690">
    <property type="match status" value="1"/>
</dbReference>
<dbReference type="AlphaFoldDB" id="A0A8H9M8Y3"/>
<comment type="caution">
    <text evidence="8">The sequence shown here is derived from an EMBL/GenBank/DDBJ whole genome shotgun (WGS) entry which is preliminary data.</text>
</comment>
<evidence type="ECO:0000256" key="4">
    <source>
        <dbReference type="PROSITE-ProRule" id="PRU00169"/>
    </source>
</evidence>
<evidence type="ECO:0000256" key="3">
    <source>
        <dbReference type="ARBA" id="ARBA00023163"/>
    </source>
</evidence>
<keyword evidence="1" id="KW-0805">Transcription regulation</keyword>
<evidence type="ECO:0000256" key="1">
    <source>
        <dbReference type="ARBA" id="ARBA00023015"/>
    </source>
</evidence>
<dbReference type="Gene3D" id="3.40.50.2300">
    <property type="match status" value="1"/>
</dbReference>
<evidence type="ECO:0000256" key="5">
    <source>
        <dbReference type="PROSITE-ProRule" id="PRU01091"/>
    </source>
</evidence>
<dbReference type="CDD" id="cd00383">
    <property type="entry name" value="trans_reg_C"/>
    <property type="match status" value="1"/>
</dbReference>
<dbReference type="EMBL" id="BMZN01000003">
    <property type="protein sequence ID" value="GHC49626.1"/>
    <property type="molecule type" value="Genomic_DNA"/>
</dbReference>
<feature type="domain" description="Response regulatory" evidence="6">
    <location>
        <begin position="12"/>
        <end position="128"/>
    </location>
</feature>
<gene>
    <name evidence="8" type="ORF">GCM10010096_21770</name>
</gene>
<protein>
    <submittedName>
        <fullName evidence="8">DNA-binding response regulator</fullName>
    </submittedName>
</protein>
<dbReference type="PANTHER" id="PTHR48111">
    <property type="entry name" value="REGULATOR OF RPOS"/>
    <property type="match status" value="1"/>
</dbReference>